<gene>
    <name evidence="1" type="ORF">TIFTF001_028105</name>
</gene>
<sequence length="74" mass="8734">MTTFQERKRQDLCIDEESQEDVYEPRSLEIFIVEPPLIKHEHFYEDPTWPVPLPPSLAPFIQAYQAHAPEPSRV</sequence>
<evidence type="ECO:0000313" key="1">
    <source>
        <dbReference type="EMBL" id="GMN59007.1"/>
    </source>
</evidence>
<dbReference type="EMBL" id="BTGU01000083">
    <property type="protein sequence ID" value="GMN59007.1"/>
    <property type="molecule type" value="Genomic_DNA"/>
</dbReference>
<comment type="caution">
    <text evidence="1">The sequence shown here is derived from an EMBL/GenBank/DDBJ whole genome shotgun (WGS) entry which is preliminary data.</text>
</comment>
<evidence type="ECO:0000313" key="2">
    <source>
        <dbReference type="Proteomes" id="UP001187192"/>
    </source>
</evidence>
<keyword evidence="2" id="KW-1185">Reference proteome</keyword>
<organism evidence="1 2">
    <name type="scientific">Ficus carica</name>
    <name type="common">Common fig</name>
    <dbReference type="NCBI Taxonomy" id="3494"/>
    <lineage>
        <taxon>Eukaryota</taxon>
        <taxon>Viridiplantae</taxon>
        <taxon>Streptophyta</taxon>
        <taxon>Embryophyta</taxon>
        <taxon>Tracheophyta</taxon>
        <taxon>Spermatophyta</taxon>
        <taxon>Magnoliopsida</taxon>
        <taxon>eudicotyledons</taxon>
        <taxon>Gunneridae</taxon>
        <taxon>Pentapetalae</taxon>
        <taxon>rosids</taxon>
        <taxon>fabids</taxon>
        <taxon>Rosales</taxon>
        <taxon>Moraceae</taxon>
        <taxon>Ficeae</taxon>
        <taxon>Ficus</taxon>
    </lineage>
</organism>
<accession>A0AA88DPA5</accession>
<reference evidence="1" key="1">
    <citation type="submission" date="2023-07" db="EMBL/GenBank/DDBJ databases">
        <title>draft genome sequence of fig (Ficus carica).</title>
        <authorList>
            <person name="Takahashi T."/>
            <person name="Nishimura K."/>
        </authorList>
    </citation>
    <scope>NUCLEOTIDE SEQUENCE</scope>
</reference>
<dbReference type="AlphaFoldDB" id="A0AA88DPA5"/>
<proteinExistence type="predicted"/>
<name>A0AA88DPA5_FICCA</name>
<dbReference type="Proteomes" id="UP001187192">
    <property type="component" value="Unassembled WGS sequence"/>
</dbReference>
<protein>
    <submittedName>
        <fullName evidence="1">Uncharacterized protein</fullName>
    </submittedName>
</protein>